<dbReference type="PANTHER" id="PTHR11528">
    <property type="entry name" value="HEAT SHOCK PROTEIN 90 FAMILY MEMBER"/>
    <property type="match status" value="1"/>
</dbReference>
<keyword evidence="2" id="KW-0143">Chaperone</keyword>
<dbReference type="InterPro" id="IPR020568">
    <property type="entry name" value="Ribosomal_Su5_D2-typ_SF"/>
</dbReference>
<keyword evidence="3" id="KW-0346">Stress response</keyword>
<dbReference type="AlphaFoldDB" id="A0ABD1AA51"/>
<dbReference type="Gene3D" id="3.30.230.80">
    <property type="match status" value="1"/>
</dbReference>
<keyword evidence="4" id="KW-1185">Reference proteome</keyword>
<protein>
    <submittedName>
        <fullName evidence="3">Heat shock protein 90-5</fullName>
    </submittedName>
</protein>
<accession>A0ABD1AA51</accession>
<dbReference type="Pfam" id="PF00183">
    <property type="entry name" value="HSP90"/>
    <property type="match status" value="1"/>
</dbReference>
<dbReference type="SUPFAM" id="SSF54211">
    <property type="entry name" value="Ribosomal protein S5 domain 2-like"/>
    <property type="match status" value="1"/>
</dbReference>
<evidence type="ECO:0000313" key="4">
    <source>
        <dbReference type="Proteomes" id="UP001558713"/>
    </source>
</evidence>
<comment type="caution">
    <text evidence="3">The sequence shown here is derived from an EMBL/GenBank/DDBJ whole genome shotgun (WGS) entry which is preliminary data.</text>
</comment>
<name>A0ABD1AA51_CARAN</name>
<comment type="similarity">
    <text evidence="1">Belongs to the heat shock protein 90 family.</text>
</comment>
<reference evidence="3 4" key="1">
    <citation type="submission" date="2024-04" db="EMBL/GenBank/DDBJ databases">
        <title>Genome assembly C_amara_ONT_v2.</title>
        <authorList>
            <person name="Yant L."/>
            <person name="Moore C."/>
            <person name="Slenker M."/>
        </authorList>
    </citation>
    <scope>NUCLEOTIDE SEQUENCE [LARGE SCALE GENOMIC DNA]</scope>
    <source>
        <tissue evidence="3">Leaf</tissue>
    </source>
</reference>
<organism evidence="3 4">
    <name type="scientific">Cardamine amara subsp. amara</name>
    <dbReference type="NCBI Taxonomy" id="228776"/>
    <lineage>
        <taxon>Eukaryota</taxon>
        <taxon>Viridiplantae</taxon>
        <taxon>Streptophyta</taxon>
        <taxon>Embryophyta</taxon>
        <taxon>Tracheophyta</taxon>
        <taxon>Spermatophyta</taxon>
        <taxon>Magnoliopsida</taxon>
        <taxon>eudicotyledons</taxon>
        <taxon>Gunneridae</taxon>
        <taxon>Pentapetalae</taxon>
        <taxon>rosids</taxon>
        <taxon>malvids</taxon>
        <taxon>Brassicales</taxon>
        <taxon>Brassicaceae</taxon>
        <taxon>Cardamineae</taxon>
        <taxon>Cardamine</taxon>
    </lineage>
</organism>
<dbReference type="EMBL" id="JBANAX010000552">
    <property type="protein sequence ID" value="KAL1203688.1"/>
    <property type="molecule type" value="Genomic_DNA"/>
</dbReference>
<evidence type="ECO:0000256" key="1">
    <source>
        <dbReference type="ARBA" id="ARBA00008239"/>
    </source>
</evidence>
<proteinExistence type="inferred from homology"/>
<evidence type="ECO:0000313" key="3">
    <source>
        <dbReference type="EMBL" id="KAL1203688.1"/>
    </source>
</evidence>
<dbReference type="Proteomes" id="UP001558713">
    <property type="component" value="Unassembled WGS sequence"/>
</dbReference>
<dbReference type="Gene3D" id="3.40.50.11260">
    <property type="match status" value="1"/>
</dbReference>
<evidence type="ECO:0000256" key="2">
    <source>
        <dbReference type="ARBA" id="ARBA00023186"/>
    </source>
</evidence>
<sequence length="163" mass="19588">MEYVWKSKVKNTLFTLKRVFTFDADLLPAYLRFVKVVVDFDAPLHVSSRIEQIMRKSLIGKTLELIEEIAKSEDKEYYKKFWEQYCIEDLENMDRITPLLRFYTYKNVEGLISLDEYVDNMGKDHKGIYYLPSVKSAKAPFFFWRGCHRLLRFCTRLKKLMKL</sequence>
<dbReference type="InterPro" id="IPR001404">
    <property type="entry name" value="Hsp90_fam"/>
</dbReference>
<gene>
    <name evidence="3" type="ORF">V5N11_035121</name>
</gene>